<evidence type="ECO:0008006" key="4">
    <source>
        <dbReference type="Google" id="ProtNLM"/>
    </source>
</evidence>
<organism evidence="2 3">
    <name type="scientific">Parahaliea mediterranea</name>
    <dbReference type="NCBI Taxonomy" id="651086"/>
    <lineage>
        <taxon>Bacteria</taxon>
        <taxon>Pseudomonadati</taxon>
        <taxon>Pseudomonadota</taxon>
        <taxon>Gammaproteobacteria</taxon>
        <taxon>Cellvibrionales</taxon>
        <taxon>Halieaceae</taxon>
        <taxon>Parahaliea</taxon>
    </lineage>
</organism>
<sequence>MKSLWMTAAALAALLFHPASAVAGADPSCGVGGQVYGAEYRIRTIAADSQESEPDILRLVRGTDRVMHVYPATGRADLWERNSRGGTHFTRYYDDAARGIEFYQGNPAEPRSQMDWDRAWQLVPSAILREHSPRDSRRPAGCFPVEDYAYTVRGAEHHLRWLPGQALIQRLEIRAPEATRVWELTALVTGDDAFAVEQSHRADYVVIDFADLGDQESDPFFRSLTHDGVPAHGHH</sequence>
<proteinExistence type="predicted"/>
<dbReference type="AlphaFoldDB" id="A0A939DDF6"/>
<feature type="signal peptide" evidence="1">
    <location>
        <begin position="1"/>
        <end position="21"/>
    </location>
</feature>
<evidence type="ECO:0000256" key="1">
    <source>
        <dbReference type="SAM" id="SignalP"/>
    </source>
</evidence>
<dbReference type="EMBL" id="JAFKCZ010000004">
    <property type="protein sequence ID" value="MBN7796153.1"/>
    <property type="molecule type" value="Genomic_DNA"/>
</dbReference>
<reference evidence="2" key="1">
    <citation type="submission" date="2021-02" db="EMBL/GenBank/DDBJ databases">
        <title>PHA producing bacteria isolated from coastal sediment in Guangdong, Shenzhen.</title>
        <authorList>
            <person name="Zheng W."/>
            <person name="Yu S."/>
            <person name="Huang Y."/>
        </authorList>
    </citation>
    <scope>NUCLEOTIDE SEQUENCE</scope>
    <source>
        <strain evidence="2">TN14-10</strain>
    </source>
</reference>
<evidence type="ECO:0000313" key="3">
    <source>
        <dbReference type="Proteomes" id="UP000664303"/>
    </source>
</evidence>
<protein>
    <recommendedName>
        <fullName evidence="4">DUF3108 domain-containing protein</fullName>
    </recommendedName>
</protein>
<keyword evidence="1" id="KW-0732">Signal</keyword>
<dbReference type="RefSeq" id="WP_206559598.1">
    <property type="nucleotide sequence ID" value="NZ_JAFKCZ010000004.1"/>
</dbReference>
<gene>
    <name evidence="2" type="ORF">JYP50_06115</name>
</gene>
<name>A0A939DDF6_9GAMM</name>
<keyword evidence="3" id="KW-1185">Reference proteome</keyword>
<accession>A0A939DDF6</accession>
<feature type="chain" id="PRO_5036679205" description="DUF3108 domain-containing protein" evidence="1">
    <location>
        <begin position="22"/>
        <end position="235"/>
    </location>
</feature>
<comment type="caution">
    <text evidence="2">The sequence shown here is derived from an EMBL/GenBank/DDBJ whole genome shotgun (WGS) entry which is preliminary data.</text>
</comment>
<evidence type="ECO:0000313" key="2">
    <source>
        <dbReference type="EMBL" id="MBN7796153.1"/>
    </source>
</evidence>
<dbReference type="Proteomes" id="UP000664303">
    <property type="component" value="Unassembled WGS sequence"/>
</dbReference>